<gene>
    <name evidence="4" type="ORF">SAMN04487995_1934</name>
</gene>
<dbReference type="RefSeq" id="WP_177196992.1">
    <property type="nucleotide sequence ID" value="NZ_FNXY01000003.1"/>
</dbReference>
<accession>A0A1H6T5P8</accession>
<dbReference type="Pfam" id="PF20597">
    <property type="entry name" value="pAdhesive_15"/>
    <property type="match status" value="1"/>
</dbReference>
<evidence type="ECO:0000259" key="3">
    <source>
        <dbReference type="Pfam" id="PF20597"/>
    </source>
</evidence>
<dbReference type="NCBIfam" id="TIGR04215">
    <property type="entry name" value="choice_anch_A"/>
    <property type="match status" value="1"/>
</dbReference>
<proteinExistence type="predicted"/>
<protein>
    <submittedName>
        <fullName evidence="4">Por secretion system C-terminal sorting domain-containing protein/choice-of-anchor A domain-containing protein</fullName>
    </submittedName>
</protein>
<feature type="signal peptide" evidence="1">
    <location>
        <begin position="1"/>
        <end position="28"/>
    </location>
</feature>
<organism evidence="4 5">
    <name type="scientific">Dyadobacter koreensis</name>
    <dbReference type="NCBI Taxonomy" id="408657"/>
    <lineage>
        <taxon>Bacteria</taxon>
        <taxon>Pseudomonadati</taxon>
        <taxon>Bacteroidota</taxon>
        <taxon>Cytophagia</taxon>
        <taxon>Cytophagales</taxon>
        <taxon>Spirosomataceae</taxon>
        <taxon>Dyadobacter</taxon>
    </lineage>
</organism>
<evidence type="ECO:0000313" key="5">
    <source>
        <dbReference type="Proteomes" id="UP000199532"/>
    </source>
</evidence>
<dbReference type="EMBL" id="FNXY01000003">
    <property type="protein sequence ID" value="SEI73444.1"/>
    <property type="molecule type" value="Genomic_DNA"/>
</dbReference>
<dbReference type="Pfam" id="PF18962">
    <property type="entry name" value="Por_Secre_tail"/>
    <property type="match status" value="1"/>
</dbReference>
<feature type="domain" description="Choice-of-anchor A" evidence="3">
    <location>
        <begin position="49"/>
        <end position="296"/>
    </location>
</feature>
<dbReference type="Proteomes" id="UP000199532">
    <property type="component" value="Unassembled WGS sequence"/>
</dbReference>
<sequence length="483" mass="51466">MKTHFRNVYFLSLFAAGIFTNTSNAVFAQCSSTTVLTVPSTYLSNELVGNGNFNAIIFGNLHATGGDSEGRLVVAGDFTAPGSYSVGSGGGRDATPNTDNFIVNGIFTNANNWGMTGNFVYNEASVNTQFPTHPAGTGVNKGPGNTDLLAYANLKTYYKDLSVTLSNLTPNGIVTYSPYNFVTIDLTGTSTSLNVFSVTLPLDKPFGININVPANSSVLINVTNKNVFVDGGAINGGQAEKTLFNFPSATDISLKSFALQGQLLAPLATLSGDGGNINGQAVIGGNVTQKNGFEFHNYCSSFPMPTVTPLPVTLTAFTAAKEGSQALLNWETTLEANSDRFEIQHSANAKEWNLIGTVASKGESKSLVRYQFVHSNPVNGQNYYRLKMIDMDGTYAFSRVQDVVINTPSVVTAYPNPVVSDLTIETNDLSKVKGIYLINAAGQKIAMSISSDKIDMSKVRAGIYILEVNQTNGAVSTTKIVKQ</sequence>
<dbReference type="NCBIfam" id="TIGR04183">
    <property type="entry name" value="Por_Secre_tail"/>
    <property type="match status" value="1"/>
</dbReference>
<dbReference type="STRING" id="408657.SAMN04487995_1934"/>
<feature type="chain" id="PRO_5011771578" evidence="1">
    <location>
        <begin position="29"/>
        <end position="483"/>
    </location>
</feature>
<keyword evidence="5" id="KW-1185">Reference proteome</keyword>
<feature type="domain" description="Secretion system C-terminal sorting" evidence="2">
    <location>
        <begin position="414"/>
        <end position="480"/>
    </location>
</feature>
<reference evidence="4 5" key="1">
    <citation type="submission" date="2016-10" db="EMBL/GenBank/DDBJ databases">
        <authorList>
            <person name="de Groot N.N."/>
        </authorList>
    </citation>
    <scope>NUCLEOTIDE SEQUENCE [LARGE SCALE GENOMIC DNA]</scope>
    <source>
        <strain evidence="4 5">DSM 19938</strain>
    </source>
</reference>
<evidence type="ECO:0000256" key="1">
    <source>
        <dbReference type="SAM" id="SignalP"/>
    </source>
</evidence>
<evidence type="ECO:0000313" key="4">
    <source>
        <dbReference type="EMBL" id="SEI73444.1"/>
    </source>
</evidence>
<dbReference type="InterPro" id="IPR026588">
    <property type="entry name" value="Choice_anch_A"/>
</dbReference>
<dbReference type="InterPro" id="IPR026444">
    <property type="entry name" value="Secre_tail"/>
</dbReference>
<evidence type="ECO:0000259" key="2">
    <source>
        <dbReference type="Pfam" id="PF18962"/>
    </source>
</evidence>
<keyword evidence="1" id="KW-0732">Signal</keyword>
<name>A0A1H6T5P8_9BACT</name>
<dbReference type="AlphaFoldDB" id="A0A1H6T5P8"/>